<evidence type="ECO:0000313" key="4">
    <source>
        <dbReference type="EMBL" id="AKE79320.1"/>
    </source>
</evidence>
<dbReference type="EMBL" id="KM972253">
    <property type="protein sequence ID" value="AKE79826.1"/>
    <property type="molecule type" value="Genomic_DNA"/>
</dbReference>
<evidence type="ECO:0000259" key="3">
    <source>
        <dbReference type="Pfam" id="PF02397"/>
    </source>
</evidence>
<dbReference type="PANTHER" id="PTHR30576">
    <property type="entry name" value="COLANIC BIOSYNTHESIS UDP-GLUCOSE LIPID CARRIER TRANSFERASE"/>
    <property type="match status" value="1"/>
</dbReference>
<comment type="similarity">
    <text evidence="1">Belongs to the bacterial sugar transferase family.</text>
</comment>
<feature type="domain" description="Bacterial sugar transferase" evidence="3">
    <location>
        <begin position="11"/>
        <end position="186"/>
    </location>
</feature>
<dbReference type="Pfam" id="PF02397">
    <property type="entry name" value="Bac_transf"/>
    <property type="match status" value="1"/>
</dbReference>
<evidence type="ECO:0000313" key="6">
    <source>
        <dbReference type="EMBL" id="AKE79906.1"/>
    </source>
</evidence>
<keyword evidence="2" id="KW-1133">Transmembrane helix</keyword>
<keyword evidence="6" id="KW-0808">Transferase</keyword>
<dbReference type="EMBL" id="KM972231">
    <property type="protein sequence ID" value="AKE79320.1"/>
    <property type="molecule type" value="Genomic_DNA"/>
</dbReference>
<dbReference type="AlphaFoldDB" id="A0A0F6UXK4"/>
<keyword evidence="2" id="KW-0472">Membrane</keyword>
<evidence type="ECO:0000256" key="2">
    <source>
        <dbReference type="SAM" id="Phobius"/>
    </source>
</evidence>
<evidence type="ECO:0000313" key="5">
    <source>
        <dbReference type="EMBL" id="AKE79826.1"/>
    </source>
</evidence>
<accession>A0A0F6UXK4</accession>
<dbReference type="GO" id="GO:0016780">
    <property type="term" value="F:phosphotransferase activity, for other substituted phosphate groups"/>
    <property type="evidence" value="ECO:0007669"/>
    <property type="project" value="TreeGrafter"/>
</dbReference>
<protein>
    <submittedName>
        <fullName evidence="6">Glycosyltransferase</fullName>
    </submittedName>
</protein>
<reference evidence="6" key="1">
    <citation type="journal article" date="2015" name="Appl. Environ. Microbiol.">
        <title>Eight Novel Capsular Polysaccharide Synthesis Gene Loci Identified in Nontypeable Streptococcus suis Isolates.</title>
        <authorList>
            <person name="Zheng H."/>
            <person name="Ji S."/>
            <person name="Liu Z."/>
            <person name="Lan R."/>
            <person name="Huang Y."/>
            <person name="Bai X."/>
            <person name="Gottschalk M."/>
            <person name="Xu J."/>
        </authorList>
    </citation>
    <scope>NUCLEOTIDE SEQUENCE</scope>
    <source>
        <strain evidence="4">YS113_seq</strain>
        <strain evidence="5">YS166_seq</strain>
        <strain evidence="6">YS171_seq</strain>
    </source>
</reference>
<evidence type="ECO:0000256" key="1">
    <source>
        <dbReference type="ARBA" id="ARBA00006464"/>
    </source>
</evidence>
<organism evidence="6">
    <name type="scientific">Streptococcus suis</name>
    <dbReference type="NCBI Taxonomy" id="1307"/>
    <lineage>
        <taxon>Bacteria</taxon>
        <taxon>Bacillati</taxon>
        <taxon>Bacillota</taxon>
        <taxon>Bacilli</taxon>
        <taxon>Lactobacillales</taxon>
        <taxon>Streptococcaceae</taxon>
        <taxon>Streptococcus</taxon>
    </lineage>
</organism>
<gene>
    <name evidence="6" type="primary">cpsH</name>
    <name evidence="4" type="ORF">YS113.seq-orf00009</name>
    <name evidence="5" type="ORF">YS166.seq-orf00009</name>
    <name evidence="6" type="ORF">YS171.seq-orf00008</name>
</gene>
<dbReference type="RefSeq" id="WP_105127874.1">
    <property type="nucleotide sequence ID" value="NZ_POJG01000214.1"/>
</dbReference>
<dbReference type="EMBL" id="KM972257">
    <property type="protein sequence ID" value="AKE79906.1"/>
    <property type="molecule type" value="Genomic_DNA"/>
</dbReference>
<dbReference type="InterPro" id="IPR003362">
    <property type="entry name" value="Bact_transf"/>
</dbReference>
<dbReference type="PANTHER" id="PTHR30576:SF8">
    <property type="entry name" value="UNDECAPRENYL-PHOSPHATE GALACTOSE PHOSPHOTRANSFERASE"/>
    <property type="match status" value="1"/>
</dbReference>
<keyword evidence="2" id="KW-0812">Transmembrane</keyword>
<feature type="transmembrane region" description="Helical" evidence="2">
    <location>
        <begin position="12"/>
        <end position="39"/>
    </location>
</feature>
<sequence>MKKGLYEKYFKRLLDILLSLFAIILLSPIILMVSILVYFKLGSPVLFTQERPGKDGKIFKMYKFRTMTDEKDEKGELLPDSVRLTAFGKWLRSTSLDELPELFNILKGDMSIVGPRPLLVKYLPLYSEEQARRHEVRPGLTGYAQANGRNSLTWEEKFKMDVKYVGSVTFIGDIIILIQTVLAVFKRSGISSADSVTMEEFKGNK</sequence>
<name>A0A0F6UXK4_STRSU</name>
<proteinExistence type="inferred from homology"/>